<dbReference type="OrthoDB" id="21225at2759"/>
<evidence type="ECO:0000256" key="3">
    <source>
        <dbReference type="PROSITE-ProRule" id="PRU00169"/>
    </source>
</evidence>
<dbReference type="InterPro" id="IPR011006">
    <property type="entry name" value="CheY-like_superfamily"/>
</dbReference>
<feature type="compositionally biased region" description="Basic and acidic residues" evidence="4">
    <location>
        <begin position="219"/>
        <end position="231"/>
    </location>
</feature>
<feature type="region of interest" description="Disordered" evidence="4">
    <location>
        <begin position="913"/>
        <end position="953"/>
    </location>
</feature>
<feature type="region of interest" description="Disordered" evidence="4">
    <location>
        <begin position="393"/>
        <end position="415"/>
    </location>
</feature>
<evidence type="ECO:0000256" key="4">
    <source>
        <dbReference type="SAM" id="MobiDB-lite"/>
    </source>
</evidence>
<comment type="caution">
    <text evidence="6">The sequence shown here is derived from an EMBL/GenBank/DDBJ whole genome shotgun (WGS) entry which is preliminary data.</text>
</comment>
<feature type="compositionally biased region" description="Low complexity" evidence="4">
    <location>
        <begin position="1137"/>
        <end position="1167"/>
    </location>
</feature>
<feature type="compositionally biased region" description="Polar residues" evidence="4">
    <location>
        <begin position="159"/>
        <end position="176"/>
    </location>
</feature>
<dbReference type="Gene3D" id="3.40.50.2300">
    <property type="match status" value="1"/>
</dbReference>
<dbReference type="InterPro" id="IPR050956">
    <property type="entry name" value="2C_system_His_kinase"/>
</dbReference>
<feature type="region of interest" description="Disordered" evidence="4">
    <location>
        <begin position="1027"/>
        <end position="1169"/>
    </location>
</feature>
<feature type="compositionally biased region" description="Polar residues" evidence="4">
    <location>
        <begin position="183"/>
        <end position="197"/>
    </location>
</feature>
<dbReference type="EMBL" id="BLZA01000007">
    <property type="protein sequence ID" value="GHJ84324.1"/>
    <property type="molecule type" value="Genomic_DNA"/>
</dbReference>
<feature type="region of interest" description="Disordered" evidence="4">
    <location>
        <begin position="567"/>
        <end position="592"/>
    </location>
</feature>
<feature type="compositionally biased region" description="Gly residues" evidence="4">
    <location>
        <begin position="1057"/>
        <end position="1067"/>
    </location>
</feature>
<accession>A0A8H3YCI8</accession>
<organism evidence="6 7">
    <name type="scientific">Naganishia liquefaciens</name>
    <dbReference type="NCBI Taxonomy" id="104408"/>
    <lineage>
        <taxon>Eukaryota</taxon>
        <taxon>Fungi</taxon>
        <taxon>Dikarya</taxon>
        <taxon>Basidiomycota</taxon>
        <taxon>Agaricomycotina</taxon>
        <taxon>Tremellomycetes</taxon>
        <taxon>Filobasidiales</taxon>
        <taxon>Filobasidiaceae</taxon>
        <taxon>Naganishia</taxon>
    </lineage>
</organism>
<feature type="compositionally biased region" description="Polar residues" evidence="4">
    <location>
        <begin position="800"/>
        <end position="821"/>
    </location>
</feature>
<feature type="compositionally biased region" description="Polar residues" evidence="4">
    <location>
        <begin position="1420"/>
        <end position="1430"/>
    </location>
</feature>
<dbReference type="PANTHER" id="PTHR43719:SF28">
    <property type="entry name" value="PEROXIDE STRESS-ACTIVATED HISTIDINE KINASE MAK1-RELATED"/>
    <property type="match status" value="1"/>
</dbReference>
<feature type="modified residue" description="4-aspartylphosphate" evidence="3">
    <location>
        <position position="1255"/>
    </location>
</feature>
<dbReference type="PROSITE" id="PS50110">
    <property type="entry name" value="RESPONSE_REGULATORY"/>
    <property type="match status" value="1"/>
</dbReference>
<feature type="region of interest" description="Disordered" evidence="4">
    <location>
        <begin position="800"/>
        <end position="832"/>
    </location>
</feature>
<keyword evidence="2" id="KW-0902">Two-component regulatory system</keyword>
<feature type="region of interest" description="Disordered" evidence="4">
    <location>
        <begin position="1396"/>
        <end position="1438"/>
    </location>
</feature>
<evidence type="ECO:0000256" key="2">
    <source>
        <dbReference type="ARBA" id="ARBA00023012"/>
    </source>
</evidence>
<dbReference type="PANTHER" id="PTHR43719">
    <property type="entry name" value="TWO-COMPONENT HISTIDINE KINASE"/>
    <property type="match status" value="1"/>
</dbReference>
<dbReference type="Proteomes" id="UP000620104">
    <property type="component" value="Unassembled WGS sequence"/>
</dbReference>
<evidence type="ECO:0000313" key="6">
    <source>
        <dbReference type="EMBL" id="GHJ84324.1"/>
    </source>
</evidence>
<keyword evidence="7" id="KW-1185">Reference proteome</keyword>
<feature type="region of interest" description="Disordered" evidence="4">
    <location>
        <begin position="1"/>
        <end position="299"/>
    </location>
</feature>
<feature type="region of interest" description="Disordered" evidence="4">
    <location>
        <begin position="987"/>
        <end position="1014"/>
    </location>
</feature>
<feature type="compositionally biased region" description="Polar residues" evidence="4">
    <location>
        <begin position="70"/>
        <end position="79"/>
    </location>
</feature>
<feature type="compositionally biased region" description="Polar residues" evidence="4">
    <location>
        <begin position="272"/>
        <end position="283"/>
    </location>
</feature>
<name>A0A8H3YCI8_9TREE</name>
<feature type="compositionally biased region" description="Pro residues" evidence="4">
    <location>
        <begin position="1"/>
        <end position="22"/>
    </location>
</feature>
<feature type="compositionally biased region" description="Polar residues" evidence="4">
    <location>
        <begin position="991"/>
        <end position="1003"/>
    </location>
</feature>
<dbReference type="Pfam" id="PF00072">
    <property type="entry name" value="Response_reg"/>
    <property type="match status" value="1"/>
</dbReference>
<dbReference type="InterPro" id="IPR001789">
    <property type="entry name" value="Sig_transdc_resp-reg_receiver"/>
</dbReference>
<dbReference type="SMART" id="SM00448">
    <property type="entry name" value="REC"/>
    <property type="match status" value="1"/>
</dbReference>
<gene>
    <name evidence="6" type="ORF">NliqN6_0726</name>
</gene>
<dbReference type="FunFam" id="3.40.50.2300:FF:000146">
    <property type="entry name" value="Putative two-component response regulator SSK1p"/>
    <property type="match status" value="1"/>
</dbReference>
<evidence type="ECO:0000259" key="5">
    <source>
        <dbReference type="PROSITE" id="PS50110"/>
    </source>
</evidence>
<evidence type="ECO:0000313" key="7">
    <source>
        <dbReference type="Proteomes" id="UP000620104"/>
    </source>
</evidence>
<protein>
    <recommendedName>
        <fullName evidence="5">Response regulatory domain-containing protein</fullName>
    </recommendedName>
</protein>
<feature type="domain" description="Response regulatory" evidence="5">
    <location>
        <begin position="1206"/>
        <end position="1353"/>
    </location>
</feature>
<sequence>MSEPPATPHAAPPMSPKRPGPLPTSSLSDIGSEIAPDYNPLPSRTEPPGDMTIDPDTTQRNRYPPLGSAAEQSPLNTPETGLEMSMGYRAEARDRERQDTSSLSGLEKLGALRIADDGQDQPYASKGGSKSRFAFDLEPPMEVGSPAGSESDQAPRWSQALNKAQAQSRSERSSFSGYKMGTAESSNVPSERTSMDSNDAVVSPRGVGTPDNSAGNGASERESQAQQHDEGSAEASGDGEDAHEASDEEDVVPPIFHRSYSSPLPARVKSFQKPSRLSSSPLTATPPLLSHHASQQSVSSTDVITPTALQTLSAELSDSLQSAIQTLLHLSPPHLLDNAKEQYSGCTVQLPTTSLSALLTAMKGLNYLSANVASLCQDAQALQLQESLVPASSSNHPTVTVNGEERRPTRSDTGITGILDSARSAEDFDIGELLQSTADLLSGQAAQAGVELVLFHGDVGVKHVSVHGDGEGLGYALSYVLRQIINVCEPGDTLEFGLQLVPQSPSLTPRINQPLTAAELEESTTSMMESDTAAEPGMTLQTNKISGNGPLLCTFDIVHNCANAGSRRTSTVTTPKAGAPLQISPAGNDRKTPDVDSLLCRRILRHVNATLRTRDLPEDSSYFVTNAPGKPRGKTYELSVLLARGDPIAEQTSLSAEEQAERQPFPQLRLASEPTLDELSRFTETLRGKRVEVHASLRSVFARHLSSYLAAWGMEISHFPIEEESIEAPAKSAGWRQEMNASAVTPTGITGGVTGVLDTVATDNLGVGSITGERFIIIDDDVSVLKKQLLQLRAETPLTTARTRNTKRPTLSARTKSSPQVRQLGHDLNLGRLPGGRGGANTVIIHFTSLAKYNHVRDVVSSVLAISPGSYFQPEVMVIPKPVGPRRFLTALHTAVNRPIVDPYFTPIATSPRSPSGYFTPQHAGAQTPFESSNLGPPSMMSPGVELGPSRSSGPWPNVEGLPGAGSTIAQSIANTPGIVSTPASEYFQERSASTQGDANSRASGLVLSSPDGRAYGMYFEPQIRLEGSRRNSMGNKNDKRRTPLSRSVSAASVFEGGTGSAPGNGGSPRRTSAFSTGSGDGDSRRLSSLQTVEEDDQNSTEGDMPSRSVRPGSIRKKTLTRPQEPNGRDRAGSGSGSSRPRASSNAATTSQTATQEAAASNAAVDASKGDAVLGKKKDVANKRKLGLGKKAAGKGKETMVVPPINVLIVEDNPINQNILSTYLRKKKIKHQSAFDGREAVEKWRTGNFHIILMDIQLPVMNGLDATKHIRDMERSNNVGLFPSTPNAETRNTLSPAMEMAPGTPMRSSVIIVALTASSLMQDRVEALAAGCNDFLTKPVSLKWLESKIIEWGCMQALIDFEGWRRWRIADQPEQKAAENTRLAVQNSGAANAKNIANRLKIVPKPRSNTTSSDEREGTQPATLPATQQDSESKAATD</sequence>
<proteinExistence type="predicted"/>
<feature type="compositionally biased region" description="Basic and acidic residues" evidence="4">
    <location>
        <begin position="90"/>
        <end position="99"/>
    </location>
</feature>
<dbReference type="SUPFAM" id="SSF52172">
    <property type="entry name" value="CheY-like"/>
    <property type="match status" value="1"/>
</dbReference>
<dbReference type="GO" id="GO:0000156">
    <property type="term" value="F:phosphorelay response regulator activity"/>
    <property type="evidence" value="ECO:0007669"/>
    <property type="project" value="UniProtKB-ARBA"/>
</dbReference>
<evidence type="ECO:0000256" key="1">
    <source>
        <dbReference type="ARBA" id="ARBA00022553"/>
    </source>
</evidence>
<reference evidence="6" key="1">
    <citation type="submission" date="2020-07" db="EMBL/GenBank/DDBJ databases">
        <title>Draft Genome Sequence of a Deep-Sea Yeast, Naganishia (Cryptococcus) liquefaciens strain N6.</title>
        <authorList>
            <person name="Han Y.W."/>
            <person name="Kajitani R."/>
            <person name="Morimoto H."/>
            <person name="Parhat M."/>
            <person name="Tsubouchi H."/>
            <person name="Bakenova O."/>
            <person name="Ogata M."/>
            <person name="Argunhan B."/>
            <person name="Aoki R."/>
            <person name="Kajiwara S."/>
            <person name="Itoh T."/>
            <person name="Iwasaki H."/>
        </authorList>
    </citation>
    <scope>NUCLEOTIDE SEQUENCE</scope>
    <source>
        <strain evidence="6">N6</strain>
    </source>
</reference>
<dbReference type="CDD" id="cd17546">
    <property type="entry name" value="REC_hyHK_CKI1_RcsC-like"/>
    <property type="match status" value="1"/>
</dbReference>
<keyword evidence="1 3" id="KW-0597">Phosphoprotein</keyword>